<protein>
    <submittedName>
        <fullName evidence="2">DUF6077 domain-containing protein</fullName>
    </submittedName>
</protein>
<comment type="caution">
    <text evidence="2">The sequence shown here is derived from an EMBL/GenBank/DDBJ whole genome shotgun (WGS) entry which is preliminary data.</text>
</comment>
<dbReference type="RefSeq" id="WP_158362933.1">
    <property type="nucleotide sequence ID" value="NZ_JAOQKC010000006.1"/>
</dbReference>
<keyword evidence="3" id="KW-1185">Reference proteome</keyword>
<feature type="transmembrane region" description="Helical" evidence="1">
    <location>
        <begin position="195"/>
        <end position="215"/>
    </location>
</feature>
<feature type="transmembrane region" description="Helical" evidence="1">
    <location>
        <begin position="107"/>
        <end position="126"/>
    </location>
</feature>
<accession>A0ABT2RW47</accession>
<keyword evidence="1" id="KW-0472">Membrane</keyword>
<dbReference type="Proteomes" id="UP001652461">
    <property type="component" value="Unassembled WGS sequence"/>
</dbReference>
<sequence length="292" mass="33222">MIKIAYYLFLYPVLAGCFAELLLRQPLKMRTRYWWEGVLWEFASLWGVLCLGKLVRWELAGVYGIYRVVSLAVTILAIGWIVKAGIQGGKQKRQKKETAPMERDWKAITAAVLLAFIFIGLIGLQISKNGTIQEKYNGDRMAIYINTILEDGNLRATNPMTGLPYYEGQAIVRYPVYTVFYALIGYLFPGNTLSLVYKIIPVWLLCLFYSMQYGIGLELLGGKKWKGLLYGIAVCVLNIFGAAKQWIWGSFLMLYPWTNDSIRVCIMIPAVIWLLVKFVAAVMRGAEHERAD</sequence>
<reference evidence="2 3" key="1">
    <citation type="journal article" date="2021" name="ISME Commun">
        <title>Automated analysis of genomic sequences facilitates high-throughput and comprehensive description of bacteria.</title>
        <authorList>
            <person name="Hitch T.C.A."/>
        </authorList>
    </citation>
    <scope>NUCLEOTIDE SEQUENCE [LARGE SCALE GENOMIC DNA]</scope>
    <source>
        <strain evidence="2 3">Sanger_04</strain>
    </source>
</reference>
<evidence type="ECO:0000313" key="2">
    <source>
        <dbReference type="EMBL" id="MCU6696543.1"/>
    </source>
</evidence>
<feature type="transmembrane region" description="Helical" evidence="1">
    <location>
        <begin position="227"/>
        <end position="249"/>
    </location>
</feature>
<feature type="transmembrane region" description="Helical" evidence="1">
    <location>
        <begin position="61"/>
        <end position="86"/>
    </location>
</feature>
<keyword evidence="1" id="KW-0812">Transmembrane</keyword>
<name>A0ABT2RW47_9FIRM</name>
<dbReference type="EMBL" id="JAOQKC010000006">
    <property type="protein sequence ID" value="MCU6696543.1"/>
    <property type="molecule type" value="Genomic_DNA"/>
</dbReference>
<gene>
    <name evidence="2" type="ORF">OCV63_06470</name>
</gene>
<proteinExistence type="predicted"/>
<dbReference type="InterPro" id="IPR045723">
    <property type="entry name" value="DUF6077"/>
</dbReference>
<evidence type="ECO:0000256" key="1">
    <source>
        <dbReference type="SAM" id="Phobius"/>
    </source>
</evidence>
<feature type="transmembrane region" description="Helical" evidence="1">
    <location>
        <begin position="261"/>
        <end position="280"/>
    </location>
</feature>
<keyword evidence="1" id="KW-1133">Transmembrane helix</keyword>
<feature type="transmembrane region" description="Helical" evidence="1">
    <location>
        <begin position="6"/>
        <end position="23"/>
    </location>
</feature>
<dbReference type="PROSITE" id="PS51257">
    <property type="entry name" value="PROKAR_LIPOPROTEIN"/>
    <property type="match status" value="1"/>
</dbReference>
<dbReference type="Pfam" id="PF19554">
    <property type="entry name" value="DUF6077"/>
    <property type="match status" value="1"/>
</dbReference>
<evidence type="ECO:0000313" key="3">
    <source>
        <dbReference type="Proteomes" id="UP001652461"/>
    </source>
</evidence>
<organism evidence="2 3">
    <name type="scientific">Laedolimicola ammoniilytica</name>
    <dbReference type="NCBI Taxonomy" id="2981771"/>
    <lineage>
        <taxon>Bacteria</taxon>
        <taxon>Bacillati</taxon>
        <taxon>Bacillota</taxon>
        <taxon>Clostridia</taxon>
        <taxon>Lachnospirales</taxon>
        <taxon>Lachnospiraceae</taxon>
        <taxon>Laedolimicola</taxon>
    </lineage>
</organism>